<gene>
    <name evidence="3" type="ORF">FB567DRAFT_246207</name>
</gene>
<accession>A0A8K0QTB1</accession>
<evidence type="ECO:0000313" key="4">
    <source>
        <dbReference type="Proteomes" id="UP000813461"/>
    </source>
</evidence>
<sequence>MSGAQVVVAYPRKDGSTFDKKYYLSTHMPLVAKHWKKHGLKSYTVTELNADGPYSYTVIMDFESLEGFGAAAADPNTAEVMGDVANFSSEQPVLLHGAVIGRETV</sequence>
<evidence type="ECO:0000313" key="3">
    <source>
        <dbReference type="EMBL" id="KAH7069355.1"/>
    </source>
</evidence>
<comment type="caution">
    <text evidence="3">The sequence shown here is derived from an EMBL/GenBank/DDBJ whole genome shotgun (WGS) entry which is preliminary data.</text>
</comment>
<proteinExistence type="inferred from homology"/>
<evidence type="ECO:0000256" key="1">
    <source>
        <dbReference type="ARBA" id="ARBA00005986"/>
    </source>
</evidence>
<dbReference type="GO" id="GO:0016491">
    <property type="term" value="F:oxidoreductase activity"/>
    <property type="evidence" value="ECO:0007669"/>
    <property type="project" value="InterPro"/>
</dbReference>
<dbReference type="AlphaFoldDB" id="A0A8K0QTB1"/>
<dbReference type="Gene3D" id="3.30.70.100">
    <property type="match status" value="1"/>
</dbReference>
<protein>
    <recommendedName>
        <fullName evidence="2">EthD domain-containing protein</fullName>
    </recommendedName>
</protein>
<organism evidence="3 4">
    <name type="scientific">Paraphoma chrysanthemicola</name>
    <dbReference type="NCBI Taxonomy" id="798071"/>
    <lineage>
        <taxon>Eukaryota</taxon>
        <taxon>Fungi</taxon>
        <taxon>Dikarya</taxon>
        <taxon>Ascomycota</taxon>
        <taxon>Pezizomycotina</taxon>
        <taxon>Dothideomycetes</taxon>
        <taxon>Pleosporomycetidae</taxon>
        <taxon>Pleosporales</taxon>
        <taxon>Pleosporineae</taxon>
        <taxon>Phaeosphaeriaceae</taxon>
        <taxon>Paraphoma</taxon>
    </lineage>
</organism>
<dbReference type="OrthoDB" id="4892971at2759"/>
<dbReference type="EMBL" id="JAGMVJ010000030">
    <property type="protein sequence ID" value="KAH7069355.1"/>
    <property type="molecule type" value="Genomic_DNA"/>
</dbReference>
<keyword evidence="4" id="KW-1185">Reference proteome</keyword>
<evidence type="ECO:0000259" key="2">
    <source>
        <dbReference type="Pfam" id="PF07110"/>
    </source>
</evidence>
<dbReference type="InterPro" id="IPR009799">
    <property type="entry name" value="EthD_dom"/>
</dbReference>
<dbReference type="NCBIfam" id="TIGR02118">
    <property type="entry name" value="EthD family reductase"/>
    <property type="match status" value="1"/>
</dbReference>
<dbReference type="PANTHER" id="PTHR40260">
    <property type="entry name" value="BLR8190 PROTEIN"/>
    <property type="match status" value="1"/>
</dbReference>
<comment type="similarity">
    <text evidence="1">Belongs to the tpcK family.</text>
</comment>
<dbReference type="Pfam" id="PF07110">
    <property type="entry name" value="EthD"/>
    <property type="match status" value="1"/>
</dbReference>
<reference evidence="3" key="1">
    <citation type="journal article" date="2021" name="Nat. Commun.">
        <title>Genetic determinants of endophytism in the Arabidopsis root mycobiome.</title>
        <authorList>
            <person name="Mesny F."/>
            <person name="Miyauchi S."/>
            <person name="Thiergart T."/>
            <person name="Pickel B."/>
            <person name="Atanasova L."/>
            <person name="Karlsson M."/>
            <person name="Huettel B."/>
            <person name="Barry K.W."/>
            <person name="Haridas S."/>
            <person name="Chen C."/>
            <person name="Bauer D."/>
            <person name="Andreopoulos W."/>
            <person name="Pangilinan J."/>
            <person name="LaButti K."/>
            <person name="Riley R."/>
            <person name="Lipzen A."/>
            <person name="Clum A."/>
            <person name="Drula E."/>
            <person name="Henrissat B."/>
            <person name="Kohler A."/>
            <person name="Grigoriev I.V."/>
            <person name="Martin F.M."/>
            <person name="Hacquard S."/>
        </authorList>
    </citation>
    <scope>NUCLEOTIDE SEQUENCE</scope>
    <source>
        <strain evidence="3">MPI-SDFR-AT-0120</strain>
    </source>
</reference>
<dbReference type="SUPFAM" id="SSF54909">
    <property type="entry name" value="Dimeric alpha+beta barrel"/>
    <property type="match status" value="1"/>
</dbReference>
<dbReference type="PANTHER" id="PTHR40260:SF2">
    <property type="entry name" value="BLR8190 PROTEIN"/>
    <property type="match status" value="1"/>
</dbReference>
<feature type="domain" description="EthD" evidence="2">
    <location>
        <begin position="20"/>
        <end position="89"/>
    </location>
</feature>
<dbReference type="Proteomes" id="UP000813461">
    <property type="component" value="Unassembled WGS sequence"/>
</dbReference>
<name>A0A8K0QTB1_9PLEO</name>
<dbReference type="InterPro" id="IPR011008">
    <property type="entry name" value="Dimeric_a/b-barrel"/>
</dbReference>